<keyword evidence="3" id="KW-1185">Reference proteome</keyword>
<keyword evidence="1" id="KW-1133">Transmembrane helix</keyword>
<comment type="caution">
    <text evidence="2">The sequence shown here is derived from an EMBL/GenBank/DDBJ whole genome shotgun (WGS) entry which is preliminary data.</text>
</comment>
<protein>
    <submittedName>
        <fullName evidence="2">Uncharacterized protein</fullName>
    </submittedName>
</protein>
<dbReference type="AlphaFoldDB" id="A0A7Z9C3W2"/>
<evidence type="ECO:0000256" key="1">
    <source>
        <dbReference type="SAM" id="Phobius"/>
    </source>
</evidence>
<dbReference type="EMBL" id="CZCU02000162">
    <property type="protein sequence ID" value="VXD25190.1"/>
    <property type="molecule type" value="Genomic_DNA"/>
</dbReference>
<keyword evidence="1" id="KW-0472">Membrane</keyword>
<sequence>MKHLYTLLLALSVILINPWGDNRGEIWTYPKIFAVLLITLLNLSILWTERFDLTILISSVILLNLRVKI</sequence>
<reference evidence="2" key="1">
    <citation type="submission" date="2019-10" db="EMBL/GenBank/DDBJ databases">
        <authorList>
            <consortium name="Genoscope - CEA"/>
            <person name="William W."/>
        </authorList>
    </citation>
    <scope>NUCLEOTIDE SEQUENCE [LARGE SCALE GENOMIC DNA]</scope>
    <source>
        <strain evidence="2">BBR_PRJEB10992</strain>
    </source>
</reference>
<feature type="transmembrane region" description="Helical" evidence="1">
    <location>
        <begin position="33"/>
        <end position="63"/>
    </location>
</feature>
<accession>A0A7Z9C3W2</accession>
<proteinExistence type="predicted"/>
<keyword evidence="1" id="KW-0812">Transmembrane</keyword>
<dbReference type="Proteomes" id="UP000184550">
    <property type="component" value="Unassembled WGS sequence"/>
</dbReference>
<evidence type="ECO:0000313" key="3">
    <source>
        <dbReference type="Proteomes" id="UP000184550"/>
    </source>
</evidence>
<evidence type="ECO:0000313" key="2">
    <source>
        <dbReference type="EMBL" id="VXD25190.1"/>
    </source>
</evidence>
<name>A0A7Z9C3W2_9CYAN</name>
<gene>
    <name evidence="2" type="ORF">PL8927_840008</name>
</gene>
<organism evidence="2 3">
    <name type="scientific">Planktothrix serta PCC 8927</name>
    <dbReference type="NCBI Taxonomy" id="671068"/>
    <lineage>
        <taxon>Bacteria</taxon>
        <taxon>Bacillati</taxon>
        <taxon>Cyanobacteriota</taxon>
        <taxon>Cyanophyceae</taxon>
        <taxon>Oscillatoriophycideae</taxon>
        <taxon>Oscillatoriales</taxon>
        <taxon>Microcoleaceae</taxon>
        <taxon>Planktothrix</taxon>
    </lineage>
</organism>